<feature type="chain" id="PRO_5016870524" evidence="1">
    <location>
        <begin position="22"/>
        <end position="45"/>
    </location>
</feature>
<reference evidence="2 3" key="1">
    <citation type="submission" date="2018-06" db="EMBL/GenBank/DDBJ databases">
        <authorList>
            <consortium name="Pathogen Informatics"/>
            <person name="Doyle S."/>
        </authorList>
    </citation>
    <scope>NUCLEOTIDE SEQUENCE [LARGE SCALE GENOMIC DNA]</scope>
    <source>
        <strain evidence="2 3">NCTC10359</strain>
    </source>
</reference>
<name>A0A378T6L8_MORLA</name>
<evidence type="ECO:0000313" key="3">
    <source>
        <dbReference type="Proteomes" id="UP000254437"/>
    </source>
</evidence>
<dbReference type="EMBL" id="UGQU01000001">
    <property type="protein sequence ID" value="STZ56044.1"/>
    <property type="molecule type" value="Genomic_DNA"/>
</dbReference>
<feature type="signal peptide" evidence="1">
    <location>
        <begin position="1"/>
        <end position="21"/>
    </location>
</feature>
<evidence type="ECO:0000313" key="2">
    <source>
        <dbReference type="EMBL" id="STZ56044.1"/>
    </source>
</evidence>
<accession>A0A378T6L8</accession>
<dbReference type="AlphaFoldDB" id="A0A378T6L8"/>
<proteinExistence type="predicted"/>
<evidence type="ECO:0000256" key="1">
    <source>
        <dbReference type="SAM" id="SignalP"/>
    </source>
</evidence>
<organism evidence="2 3">
    <name type="scientific">Moraxella lacunata</name>
    <dbReference type="NCBI Taxonomy" id="477"/>
    <lineage>
        <taxon>Bacteria</taxon>
        <taxon>Pseudomonadati</taxon>
        <taxon>Pseudomonadota</taxon>
        <taxon>Gammaproteobacteria</taxon>
        <taxon>Moraxellales</taxon>
        <taxon>Moraxellaceae</taxon>
        <taxon>Moraxella</taxon>
    </lineage>
</organism>
<dbReference type="Proteomes" id="UP000254437">
    <property type="component" value="Unassembled WGS sequence"/>
</dbReference>
<gene>
    <name evidence="2" type="ORF">NCTC10359_00645</name>
</gene>
<keyword evidence="1" id="KW-0732">Signal</keyword>
<sequence length="45" mass="4810">MKKLTRCVLSAVLLSSLPAFALTIAPPVSEAEIYIAYLSTPKKSS</sequence>
<protein>
    <submittedName>
        <fullName evidence="2">Uncharacterized protein</fullName>
    </submittedName>
</protein>
<dbReference type="RefSeq" id="WP_181814358.1">
    <property type="nucleotide sequence ID" value="NZ_UGQU01000001.1"/>
</dbReference>